<comment type="caution">
    <text evidence="2">The sequence shown here is derived from an EMBL/GenBank/DDBJ whole genome shotgun (WGS) entry which is preliminary data.</text>
</comment>
<name>A0A7Y6QA10_9HYPH</name>
<evidence type="ECO:0000313" key="3">
    <source>
        <dbReference type="Proteomes" id="UP000520198"/>
    </source>
</evidence>
<organism evidence="2 3">
    <name type="scientific">Ensifer oleiphilus</name>
    <dbReference type="NCBI Taxonomy" id="2742698"/>
    <lineage>
        <taxon>Bacteria</taxon>
        <taxon>Pseudomonadati</taxon>
        <taxon>Pseudomonadota</taxon>
        <taxon>Alphaproteobacteria</taxon>
        <taxon>Hyphomicrobiales</taxon>
        <taxon>Rhizobiaceae</taxon>
        <taxon>Sinorhizobium/Ensifer group</taxon>
        <taxon>Ensifer</taxon>
    </lineage>
</organism>
<dbReference type="RefSeq" id="WP_176355183.1">
    <property type="nucleotide sequence ID" value="NZ_JABWDU010000007.1"/>
</dbReference>
<reference evidence="2 3" key="1">
    <citation type="submission" date="2020-06" db="EMBL/GenBank/DDBJ databases">
        <authorList>
            <person name="Grouzdev D.S."/>
        </authorList>
    </citation>
    <scope>NUCLEOTIDE SEQUENCE [LARGE SCALE GENOMIC DNA]</scope>
    <source>
        <strain evidence="2 3">HO-A22</strain>
    </source>
</reference>
<dbReference type="EMBL" id="JABWDU010000007">
    <property type="protein sequence ID" value="NVD41794.1"/>
    <property type="molecule type" value="Genomic_DNA"/>
</dbReference>
<proteinExistence type="predicted"/>
<gene>
    <name evidence="2" type="ORF">HT585_23275</name>
</gene>
<dbReference type="AlphaFoldDB" id="A0A7Y6QA10"/>
<dbReference type="Proteomes" id="UP000520198">
    <property type="component" value="Unassembled WGS sequence"/>
</dbReference>
<evidence type="ECO:0000256" key="1">
    <source>
        <dbReference type="SAM" id="Coils"/>
    </source>
</evidence>
<keyword evidence="1" id="KW-0175">Coiled coil</keyword>
<accession>A0A7Y6QA10</accession>
<sequence>MKPHQRKFIVEFKSPRRRSTIRPASIWGDTDLKALVRKSESEAPHLFAAVDQPAGIGPGPSAAVGVEIESVLDSVSHVADAIAAPQEVTVPPDRAEDASALHADVIPATKTAPQLYKVPRQARGRRARSNASEAPIQVSVDDLAALEEENRRLKALLAHRLRQENARLGSMLARFK</sequence>
<keyword evidence="3" id="KW-1185">Reference proteome</keyword>
<feature type="coiled-coil region" evidence="1">
    <location>
        <begin position="136"/>
        <end position="166"/>
    </location>
</feature>
<protein>
    <submittedName>
        <fullName evidence="2">Uncharacterized protein</fullName>
    </submittedName>
</protein>
<evidence type="ECO:0000313" key="2">
    <source>
        <dbReference type="EMBL" id="NVD41794.1"/>
    </source>
</evidence>